<dbReference type="EMBL" id="VTPC01007641">
    <property type="protein sequence ID" value="KAF2893815.1"/>
    <property type="molecule type" value="Genomic_DNA"/>
</dbReference>
<dbReference type="InterPro" id="IPR008383">
    <property type="entry name" value="API5"/>
</dbReference>
<dbReference type="GO" id="GO:0003723">
    <property type="term" value="F:RNA binding"/>
    <property type="evidence" value="ECO:0007669"/>
    <property type="project" value="TreeGrafter"/>
</dbReference>
<evidence type="ECO:0000256" key="3">
    <source>
        <dbReference type="SAM" id="MobiDB-lite"/>
    </source>
</evidence>
<dbReference type="Proteomes" id="UP000801492">
    <property type="component" value="Unassembled WGS sequence"/>
</dbReference>
<comment type="caution">
    <text evidence="4">The sequence shown here is derived from an EMBL/GenBank/DDBJ whole genome shotgun (WGS) entry which is preliminary data.</text>
</comment>
<accession>A0A8K0D311</accession>
<feature type="compositionally biased region" description="Basic and acidic residues" evidence="3">
    <location>
        <begin position="497"/>
        <end position="508"/>
    </location>
</feature>
<keyword evidence="2" id="KW-0053">Apoptosis</keyword>
<sequence>MKRASCDKFGKLYHIYYLLSNAKDNASEYAQEYLEVIEATKGDQKEKQLASQIIAAFFKYFPSLQCKAIEAIFDLCEDDEASVRIAAMKRLPALCQDKAEFVSKIADILAQLLQLKDPLEYDLASSSLMQILMKHPITVVKSVFKQLKAPENLVRDKCIKFLITKLKTLKKSILTEKVKDVIITETKTVLQDVTAEEFVYLMPFLISTTNISRTPKGQQELLNIVANQAEMDKPLAPLDKESNNVNRLITCVKFVLPFFSTEVKSTKFVSYFCCYVFPEWNNIATLEHGELLHLLILRQLAEMSTHCGKLNNMDTCLANVYRLIEEYMPSPPDNADVKTMPLLNFTFVECLLYVFHRLARQNPQFITTPPRSLKNFQARLTYFSRCVHGCNKALHDFDEKENISDEEMKKRKLSPKLFNNINTLMKDLFYQPSKYQCNVTLSFKVEVATRKKKQKKPKGGHGTNKEQLGSSKSTENQQLYKLPSGKFIDNSQIYRGKGRDGIRQESKLRYKRRRN</sequence>
<protein>
    <recommendedName>
        <fullName evidence="6">Apoptosis inhibitor 5</fullName>
    </recommendedName>
</protein>
<dbReference type="GO" id="GO:0043066">
    <property type="term" value="P:negative regulation of apoptotic process"/>
    <property type="evidence" value="ECO:0007669"/>
    <property type="project" value="TreeGrafter"/>
</dbReference>
<proteinExistence type="inferred from homology"/>
<evidence type="ECO:0000256" key="2">
    <source>
        <dbReference type="ARBA" id="ARBA00022703"/>
    </source>
</evidence>
<feature type="compositionally biased region" description="Polar residues" evidence="3">
    <location>
        <begin position="465"/>
        <end position="479"/>
    </location>
</feature>
<dbReference type="GO" id="GO:0006915">
    <property type="term" value="P:apoptotic process"/>
    <property type="evidence" value="ECO:0007669"/>
    <property type="project" value="UniProtKB-KW"/>
</dbReference>
<dbReference type="InterPro" id="IPR011989">
    <property type="entry name" value="ARM-like"/>
</dbReference>
<organism evidence="4 5">
    <name type="scientific">Ignelater luminosus</name>
    <name type="common">Cucubano</name>
    <name type="synonym">Pyrophorus luminosus</name>
    <dbReference type="NCBI Taxonomy" id="2038154"/>
    <lineage>
        <taxon>Eukaryota</taxon>
        <taxon>Metazoa</taxon>
        <taxon>Ecdysozoa</taxon>
        <taxon>Arthropoda</taxon>
        <taxon>Hexapoda</taxon>
        <taxon>Insecta</taxon>
        <taxon>Pterygota</taxon>
        <taxon>Neoptera</taxon>
        <taxon>Endopterygota</taxon>
        <taxon>Coleoptera</taxon>
        <taxon>Polyphaga</taxon>
        <taxon>Elateriformia</taxon>
        <taxon>Elateroidea</taxon>
        <taxon>Elateridae</taxon>
        <taxon>Agrypninae</taxon>
        <taxon>Pyrophorini</taxon>
        <taxon>Ignelater</taxon>
    </lineage>
</organism>
<dbReference type="Gene3D" id="1.25.10.10">
    <property type="entry name" value="Leucine-rich Repeat Variant"/>
    <property type="match status" value="1"/>
</dbReference>
<comment type="similarity">
    <text evidence="1">Belongs to the API5 family.</text>
</comment>
<feature type="region of interest" description="Disordered" evidence="3">
    <location>
        <begin position="449"/>
        <end position="515"/>
    </location>
</feature>
<dbReference type="Pfam" id="PF05918">
    <property type="entry name" value="API5"/>
    <property type="match status" value="1"/>
</dbReference>
<name>A0A8K0D311_IGNLU</name>
<dbReference type="PANTHER" id="PTHR12758">
    <property type="entry name" value="APOPTOSIS INHIBITOR 5-RELATED"/>
    <property type="match status" value="1"/>
</dbReference>
<evidence type="ECO:0008006" key="6">
    <source>
        <dbReference type="Google" id="ProtNLM"/>
    </source>
</evidence>
<dbReference type="GO" id="GO:0005634">
    <property type="term" value="C:nucleus"/>
    <property type="evidence" value="ECO:0007669"/>
    <property type="project" value="TreeGrafter"/>
</dbReference>
<dbReference type="AlphaFoldDB" id="A0A8K0D311"/>
<reference evidence="4" key="1">
    <citation type="submission" date="2019-08" db="EMBL/GenBank/DDBJ databases">
        <title>The genome of the North American firefly Photinus pyralis.</title>
        <authorList>
            <consortium name="Photinus pyralis genome working group"/>
            <person name="Fallon T.R."/>
            <person name="Sander Lower S.E."/>
            <person name="Weng J.-K."/>
        </authorList>
    </citation>
    <scope>NUCLEOTIDE SEQUENCE</scope>
    <source>
        <strain evidence="4">TRF0915ILg1</strain>
        <tissue evidence="4">Whole body</tissue>
    </source>
</reference>
<dbReference type="PANTHER" id="PTHR12758:SF19">
    <property type="entry name" value="APOPTOSIS INHIBITOR 5"/>
    <property type="match status" value="1"/>
</dbReference>
<dbReference type="OrthoDB" id="19224at2759"/>
<dbReference type="InterPro" id="IPR016024">
    <property type="entry name" value="ARM-type_fold"/>
</dbReference>
<evidence type="ECO:0000313" key="4">
    <source>
        <dbReference type="EMBL" id="KAF2893815.1"/>
    </source>
</evidence>
<gene>
    <name evidence="4" type="ORF">ILUMI_12352</name>
</gene>
<feature type="compositionally biased region" description="Basic residues" evidence="3">
    <location>
        <begin position="450"/>
        <end position="459"/>
    </location>
</feature>
<keyword evidence="5" id="KW-1185">Reference proteome</keyword>
<dbReference type="SUPFAM" id="SSF48371">
    <property type="entry name" value="ARM repeat"/>
    <property type="match status" value="1"/>
</dbReference>
<evidence type="ECO:0000313" key="5">
    <source>
        <dbReference type="Proteomes" id="UP000801492"/>
    </source>
</evidence>
<evidence type="ECO:0000256" key="1">
    <source>
        <dbReference type="ARBA" id="ARBA00009515"/>
    </source>
</evidence>